<reference evidence="1" key="1">
    <citation type="submission" date="2018-10" db="EMBL/GenBank/DDBJ databases">
        <title>Effector identification in a new, highly contiguous assembly of the strawberry crown rot pathogen Phytophthora cactorum.</title>
        <authorList>
            <person name="Armitage A.D."/>
            <person name="Nellist C.F."/>
            <person name="Bates H."/>
            <person name="Vickerstaff R.J."/>
            <person name="Harrison R.J."/>
        </authorList>
    </citation>
    <scope>NUCLEOTIDE SEQUENCE</scope>
    <source>
        <strain evidence="1">4032</strain>
    </source>
</reference>
<accession>A0A8T1ANL9</accession>
<gene>
    <name evidence="1" type="ORF">PC115_g21553</name>
</gene>
<dbReference type="EMBL" id="RCMI01001555">
    <property type="protein sequence ID" value="KAG2883660.1"/>
    <property type="molecule type" value="Genomic_DNA"/>
</dbReference>
<feature type="non-terminal residue" evidence="1">
    <location>
        <position position="1"/>
    </location>
</feature>
<proteinExistence type="predicted"/>
<evidence type="ECO:0000313" key="2">
    <source>
        <dbReference type="Proteomes" id="UP000774804"/>
    </source>
</evidence>
<sequence length="15" mass="1716">MLKQQNEEDGSSVHN</sequence>
<organism evidence="1 2">
    <name type="scientific">Phytophthora cactorum</name>
    <dbReference type="NCBI Taxonomy" id="29920"/>
    <lineage>
        <taxon>Eukaryota</taxon>
        <taxon>Sar</taxon>
        <taxon>Stramenopiles</taxon>
        <taxon>Oomycota</taxon>
        <taxon>Peronosporomycetes</taxon>
        <taxon>Peronosporales</taxon>
        <taxon>Peronosporaceae</taxon>
        <taxon>Phytophthora</taxon>
    </lineage>
</organism>
<comment type="caution">
    <text evidence="1">The sequence shown here is derived from an EMBL/GenBank/DDBJ whole genome shotgun (WGS) entry which is preliminary data.</text>
</comment>
<protein>
    <submittedName>
        <fullName evidence="1">Uncharacterized protein</fullName>
    </submittedName>
</protein>
<name>A0A8T1ANL9_9STRA</name>
<dbReference type="Proteomes" id="UP000774804">
    <property type="component" value="Unassembled WGS sequence"/>
</dbReference>
<evidence type="ECO:0000313" key="1">
    <source>
        <dbReference type="EMBL" id="KAG2883660.1"/>
    </source>
</evidence>